<keyword evidence="7" id="KW-0449">Lipoprotein</keyword>
<sequence>MKWVQNKKGYLLPVLLAIFILTGCWDSNETERMVYVQGVGIDYKNGKYTVYAQIVNTSTTAKTESMGGPSPAKIVVGHASGNTLNQAMFNLYSSSQRRLFWGHLSYIVLTEETLKQTSIQATIDQFDRYRETRYSIHFYATKDPLSEILKSLPPLEMTTYLSRLGDPQAAYEQRSVIRPLNLRELLIALNEPPHEAVIPYIRLAKETWETETKPIPIIEFAGAALLTRDGIKKIIPFQQFKGLRWLNSDLQREEITLTNDLSDVSLVVTNLKIKKKPIITGKTVKFQLSLDATATLAEILKTEPLPKIEREAEKLLKTQIHDTYLTGLQNNIDIYRLSEDVYRKNMKAWKRLEQNGKIPLKDNSLQKIKVRMKIIHGEKQKMKPTL</sequence>
<dbReference type="Pfam" id="PF05504">
    <property type="entry name" value="Spore_GerAC"/>
    <property type="match status" value="1"/>
</dbReference>
<dbReference type="Gene3D" id="3.30.300.210">
    <property type="entry name" value="Nutrient germinant receptor protein C, domain 3"/>
    <property type="match status" value="1"/>
</dbReference>
<dbReference type="EMBL" id="BNDS01000037">
    <property type="protein sequence ID" value="GHI01250.1"/>
    <property type="molecule type" value="Genomic_DNA"/>
</dbReference>
<evidence type="ECO:0000313" key="10">
    <source>
        <dbReference type="EMBL" id="GHI01250.1"/>
    </source>
</evidence>
<dbReference type="InterPro" id="IPR057336">
    <property type="entry name" value="GerAC_N"/>
</dbReference>
<dbReference type="PROSITE" id="PS51257">
    <property type="entry name" value="PROKAR_LIPOPROTEIN"/>
    <property type="match status" value="1"/>
</dbReference>
<evidence type="ECO:0000259" key="8">
    <source>
        <dbReference type="Pfam" id="PF05504"/>
    </source>
</evidence>
<evidence type="ECO:0000256" key="3">
    <source>
        <dbReference type="ARBA" id="ARBA00022544"/>
    </source>
</evidence>
<evidence type="ECO:0000256" key="4">
    <source>
        <dbReference type="ARBA" id="ARBA00022729"/>
    </source>
</evidence>
<evidence type="ECO:0000256" key="2">
    <source>
        <dbReference type="ARBA" id="ARBA00007886"/>
    </source>
</evidence>
<evidence type="ECO:0000313" key="11">
    <source>
        <dbReference type="Proteomes" id="UP000637074"/>
    </source>
</evidence>
<name>A0ABQ3NBF6_9BACI</name>
<evidence type="ECO:0000256" key="5">
    <source>
        <dbReference type="ARBA" id="ARBA00023136"/>
    </source>
</evidence>
<dbReference type="NCBIfam" id="TIGR02887">
    <property type="entry name" value="spore_ger_x_C"/>
    <property type="match status" value="1"/>
</dbReference>
<dbReference type="RefSeq" id="WP_191276908.1">
    <property type="nucleotide sequence ID" value="NZ_BNDS01000037.1"/>
</dbReference>
<evidence type="ECO:0000259" key="9">
    <source>
        <dbReference type="Pfam" id="PF25198"/>
    </source>
</evidence>
<gene>
    <name evidence="10" type="ORF">AM1BK_47920</name>
</gene>
<keyword evidence="11" id="KW-1185">Reference proteome</keyword>
<comment type="subcellular location">
    <subcellularLocation>
        <location evidence="1">Membrane</location>
        <topology evidence="1">Lipid-anchor</topology>
    </subcellularLocation>
</comment>
<keyword evidence="6" id="KW-0564">Palmitate</keyword>
<comment type="similarity">
    <text evidence="2">Belongs to the GerABKC lipoprotein family.</text>
</comment>
<evidence type="ECO:0008006" key="12">
    <source>
        <dbReference type="Google" id="ProtNLM"/>
    </source>
</evidence>
<protein>
    <recommendedName>
        <fullName evidence="12">Ger(X)C family spore germination protein</fullName>
    </recommendedName>
</protein>
<keyword evidence="3" id="KW-0309">Germination</keyword>
<proteinExistence type="inferred from homology"/>
<dbReference type="PANTHER" id="PTHR35789:SF1">
    <property type="entry name" value="SPORE GERMINATION PROTEIN B3"/>
    <property type="match status" value="1"/>
</dbReference>
<dbReference type="Pfam" id="PF25198">
    <property type="entry name" value="Spore_GerAC_N"/>
    <property type="match status" value="1"/>
</dbReference>
<dbReference type="InterPro" id="IPR046953">
    <property type="entry name" value="Spore_GerAC-like_C"/>
</dbReference>
<evidence type="ECO:0000256" key="7">
    <source>
        <dbReference type="ARBA" id="ARBA00023288"/>
    </source>
</evidence>
<accession>A0ABQ3NBF6</accession>
<comment type="caution">
    <text evidence="10">The sequence shown here is derived from an EMBL/GenBank/DDBJ whole genome shotgun (WGS) entry which is preliminary data.</text>
</comment>
<evidence type="ECO:0000256" key="6">
    <source>
        <dbReference type="ARBA" id="ARBA00023139"/>
    </source>
</evidence>
<organism evidence="10 11">
    <name type="scientific">Neobacillus kokaensis</name>
    <dbReference type="NCBI Taxonomy" id="2759023"/>
    <lineage>
        <taxon>Bacteria</taxon>
        <taxon>Bacillati</taxon>
        <taxon>Bacillota</taxon>
        <taxon>Bacilli</taxon>
        <taxon>Bacillales</taxon>
        <taxon>Bacillaceae</taxon>
        <taxon>Neobacillus</taxon>
    </lineage>
</organism>
<dbReference type="InterPro" id="IPR008844">
    <property type="entry name" value="Spore_GerAC-like"/>
</dbReference>
<dbReference type="InterPro" id="IPR038501">
    <property type="entry name" value="Spore_GerAC_C_sf"/>
</dbReference>
<evidence type="ECO:0000256" key="1">
    <source>
        <dbReference type="ARBA" id="ARBA00004635"/>
    </source>
</evidence>
<feature type="domain" description="Spore germination GerAC-like C-terminal" evidence="8">
    <location>
        <begin position="222"/>
        <end position="375"/>
    </location>
</feature>
<keyword evidence="4" id="KW-0732">Signal</keyword>
<reference evidence="10 11" key="1">
    <citation type="journal article" date="2022" name="Int. J. Syst. Evol. Microbiol.">
        <title>Neobacillus kokaensis sp. nov., isolated from soil.</title>
        <authorList>
            <person name="Yuki K."/>
            <person name="Matsubara H."/>
            <person name="Yamaguchi S."/>
        </authorList>
    </citation>
    <scope>NUCLEOTIDE SEQUENCE [LARGE SCALE GENOMIC DNA]</scope>
    <source>
        <strain evidence="10 11">LOB 377</strain>
    </source>
</reference>
<dbReference type="PANTHER" id="PTHR35789">
    <property type="entry name" value="SPORE GERMINATION PROTEIN B3"/>
    <property type="match status" value="1"/>
</dbReference>
<feature type="domain" description="Spore germination protein N-terminal" evidence="9">
    <location>
        <begin position="26"/>
        <end position="202"/>
    </location>
</feature>
<keyword evidence="5" id="KW-0472">Membrane</keyword>
<dbReference type="Proteomes" id="UP000637074">
    <property type="component" value="Unassembled WGS sequence"/>
</dbReference>